<dbReference type="PATRIC" id="fig|1219045.3.peg.1384"/>
<keyword evidence="2" id="KW-1185">Reference proteome</keyword>
<protein>
    <submittedName>
        <fullName evidence="1">Type-F conjugative transfer system pilin assembly protein TrbC</fullName>
    </submittedName>
</protein>
<sequence length="249" mass="26124">MSASWVRVGIGVLLGVGGISALLGQTVEGIDIQAIKRRAAGLEADAAAFVDHVKDRGDAFRDDALAVQEGATENMRRVAASDLPTGQNGAIDFDAIVEGAAANLNGKAGEAPQFIAFASLSMPPASLKQMVHDTAKAGGIVVFRGFPNNSMKRFATELAKVVDTDDFANIGVDPRLFRAFDVQAVPTYVAVSSDFDPCSGFHCTTPLPPYDRMTGNVTVHYALGSFVDGNGPGARIAAVALSNMKRERP</sequence>
<dbReference type="RefSeq" id="WP_037463877.1">
    <property type="nucleotide sequence ID" value="NZ_BCZD01000038.1"/>
</dbReference>
<dbReference type="InterPro" id="IPR019106">
    <property type="entry name" value="T4SS_TrbC"/>
</dbReference>
<dbReference type="OrthoDB" id="7846052at2"/>
<name>A0A086PBQ3_SPHHM</name>
<dbReference type="STRING" id="76947.GCA_002080435_03996"/>
<dbReference type="InterPro" id="IPR014113">
    <property type="entry name" value="T4SS_TrbC_subgr"/>
</dbReference>
<dbReference type="NCBIfam" id="TIGR02742">
    <property type="entry name" value="TrbC_Ftype"/>
    <property type="match status" value="1"/>
</dbReference>
<gene>
    <name evidence="1" type="ORF">BV98_001352</name>
</gene>
<organism evidence="1 2">
    <name type="scientific">Sphingobium herbicidovorans (strain ATCC 700291 / DSM 11019 / CCUG 56400 / KCTC 2939 / LMG 18315 / NBRC 16415 / MH)</name>
    <name type="common">Sphingomonas herbicidovorans</name>
    <dbReference type="NCBI Taxonomy" id="1219045"/>
    <lineage>
        <taxon>Bacteria</taxon>
        <taxon>Pseudomonadati</taxon>
        <taxon>Pseudomonadota</taxon>
        <taxon>Alphaproteobacteria</taxon>
        <taxon>Sphingomonadales</taxon>
        <taxon>Sphingomonadaceae</taxon>
        <taxon>Sphingobium</taxon>
    </lineage>
</organism>
<dbReference type="AlphaFoldDB" id="A0A086PBQ3"/>
<proteinExistence type="predicted"/>
<dbReference type="EMBL" id="JFZA02000010">
    <property type="protein sequence ID" value="KFG90821.1"/>
    <property type="molecule type" value="Genomic_DNA"/>
</dbReference>
<dbReference type="Pfam" id="PF09673">
    <property type="entry name" value="TrbC_Ftype"/>
    <property type="match status" value="1"/>
</dbReference>
<accession>A0A086PBQ3</accession>
<evidence type="ECO:0000313" key="2">
    <source>
        <dbReference type="Proteomes" id="UP000024284"/>
    </source>
</evidence>
<reference evidence="1" key="1">
    <citation type="submission" date="2014-08" db="EMBL/GenBank/DDBJ databases">
        <title>Draft genome sequences of Sphingobium herbicidovorans.</title>
        <authorList>
            <person name="Gan H.M."/>
            <person name="Gan H.Y."/>
            <person name="Savka M.A."/>
        </authorList>
    </citation>
    <scope>NUCLEOTIDE SEQUENCE [LARGE SCALE GENOMIC DNA]</scope>
    <source>
        <strain evidence="1">NBRC 16415</strain>
    </source>
</reference>
<evidence type="ECO:0000313" key="1">
    <source>
        <dbReference type="EMBL" id="KFG90821.1"/>
    </source>
</evidence>
<dbReference type="Proteomes" id="UP000024284">
    <property type="component" value="Unassembled WGS sequence"/>
</dbReference>
<comment type="caution">
    <text evidence="1">The sequence shown here is derived from an EMBL/GenBank/DDBJ whole genome shotgun (WGS) entry which is preliminary data.</text>
</comment>
<dbReference type="eggNOG" id="ENOG502Z7YC">
    <property type="taxonomic scope" value="Bacteria"/>
</dbReference>